<evidence type="ECO:0000256" key="5">
    <source>
        <dbReference type="ARBA" id="ARBA00038359"/>
    </source>
</evidence>
<evidence type="ECO:0000256" key="6">
    <source>
        <dbReference type="SAM" id="Phobius"/>
    </source>
</evidence>
<feature type="transmembrane region" description="Helical" evidence="6">
    <location>
        <begin position="42"/>
        <end position="67"/>
    </location>
</feature>
<feature type="non-terminal residue" evidence="8">
    <location>
        <position position="1"/>
    </location>
</feature>
<dbReference type="EMBL" id="ML993956">
    <property type="protein sequence ID" value="KAF2201916.1"/>
    <property type="molecule type" value="Genomic_DNA"/>
</dbReference>
<comment type="similarity">
    <text evidence="5">Belongs to the SAT4 family.</text>
</comment>
<feature type="transmembrane region" description="Helical" evidence="6">
    <location>
        <begin position="211"/>
        <end position="229"/>
    </location>
</feature>
<evidence type="ECO:0000313" key="9">
    <source>
        <dbReference type="Proteomes" id="UP000799536"/>
    </source>
</evidence>
<dbReference type="OrthoDB" id="2988756at2759"/>
<sequence length="273" mass="30590">QNYITESQLLSTSYAMIGLTSTVALFRIGIQIARRKSARMEDYLILLAYILFLVLSAMYIIVTPALYRMTGATTGHAPLYPTLMDDALFVIQVFFTTSMLFWCVLWTVKFSLLALYRRLTIGLHNSYTTVWWGIFGFCVLTLIGCIISNFTSCHSMHAWFTPGECITPRDARAQIASLYYAFGTDVLCDLMIMAFPIRLIWNLQMARVQKFSIIALFCTGFICILFAIIRVVQIGTKAGNSSTPSSSWLALWAVIECSIAVIIGCCPGFATLF</sequence>
<comment type="caution">
    <text evidence="8">The sequence shown here is derived from an EMBL/GenBank/DDBJ whole genome shotgun (WGS) entry which is preliminary data.</text>
</comment>
<evidence type="ECO:0000256" key="1">
    <source>
        <dbReference type="ARBA" id="ARBA00004141"/>
    </source>
</evidence>
<feature type="transmembrane region" description="Helical" evidence="6">
    <location>
        <begin position="12"/>
        <end position="30"/>
    </location>
</feature>
<dbReference type="InterPro" id="IPR049326">
    <property type="entry name" value="Rhodopsin_dom_fungi"/>
</dbReference>
<evidence type="ECO:0000256" key="4">
    <source>
        <dbReference type="ARBA" id="ARBA00023136"/>
    </source>
</evidence>
<dbReference type="Proteomes" id="UP000799536">
    <property type="component" value="Unassembled WGS sequence"/>
</dbReference>
<feature type="non-terminal residue" evidence="8">
    <location>
        <position position="273"/>
    </location>
</feature>
<keyword evidence="3 6" id="KW-1133">Transmembrane helix</keyword>
<dbReference type="AlphaFoldDB" id="A0A9P4JM34"/>
<feature type="transmembrane region" description="Helical" evidence="6">
    <location>
        <begin position="87"/>
        <end position="108"/>
    </location>
</feature>
<evidence type="ECO:0000256" key="3">
    <source>
        <dbReference type="ARBA" id="ARBA00022989"/>
    </source>
</evidence>
<keyword evidence="2 6" id="KW-0812">Transmembrane</keyword>
<protein>
    <recommendedName>
        <fullName evidence="7">Rhodopsin domain-containing protein</fullName>
    </recommendedName>
</protein>
<dbReference type="GO" id="GO:0016020">
    <property type="term" value="C:membrane"/>
    <property type="evidence" value="ECO:0007669"/>
    <property type="project" value="UniProtKB-SubCell"/>
</dbReference>
<evidence type="ECO:0000259" key="7">
    <source>
        <dbReference type="Pfam" id="PF20684"/>
    </source>
</evidence>
<name>A0A9P4JM34_9PLEO</name>
<gene>
    <name evidence="8" type="ORF">GQ43DRAFT_337939</name>
</gene>
<keyword evidence="9" id="KW-1185">Reference proteome</keyword>
<organism evidence="8 9">
    <name type="scientific">Delitschia confertaspora ATCC 74209</name>
    <dbReference type="NCBI Taxonomy" id="1513339"/>
    <lineage>
        <taxon>Eukaryota</taxon>
        <taxon>Fungi</taxon>
        <taxon>Dikarya</taxon>
        <taxon>Ascomycota</taxon>
        <taxon>Pezizomycotina</taxon>
        <taxon>Dothideomycetes</taxon>
        <taxon>Pleosporomycetidae</taxon>
        <taxon>Pleosporales</taxon>
        <taxon>Delitschiaceae</taxon>
        <taxon>Delitschia</taxon>
    </lineage>
</organism>
<dbReference type="InterPro" id="IPR052337">
    <property type="entry name" value="SAT4-like"/>
</dbReference>
<feature type="transmembrane region" description="Helical" evidence="6">
    <location>
        <begin position="249"/>
        <end position="272"/>
    </location>
</feature>
<dbReference type="Pfam" id="PF20684">
    <property type="entry name" value="Fung_rhodopsin"/>
    <property type="match status" value="1"/>
</dbReference>
<accession>A0A9P4JM34</accession>
<reference evidence="8" key="1">
    <citation type="journal article" date="2020" name="Stud. Mycol.">
        <title>101 Dothideomycetes genomes: a test case for predicting lifestyles and emergence of pathogens.</title>
        <authorList>
            <person name="Haridas S."/>
            <person name="Albert R."/>
            <person name="Binder M."/>
            <person name="Bloem J."/>
            <person name="Labutti K."/>
            <person name="Salamov A."/>
            <person name="Andreopoulos B."/>
            <person name="Baker S."/>
            <person name="Barry K."/>
            <person name="Bills G."/>
            <person name="Bluhm B."/>
            <person name="Cannon C."/>
            <person name="Castanera R."/>
            <person name="Culley D."/>
            <person name="Daum C."/>
            <person name="Ezra D."/>
            <person name="Gonzalez J."/>
            <person name="Henrissat B."/>
            <person name="Kuo A."/>
            <person name="Liang C."/>
            <person name="Lipzen A."/>
            <person name="Lutzoni F."/>
            <person name="Magnuson J."/>
            <person name="Mondo S."/>
            <person name="Nolan M."/>
            <person name="Ohm R."/>
            <person name="Pangilinan J."/>
            <person name="Park H.-J."/>
            <person name="Ramirez L."/>
            <person name="Alfaro M."/>
            <person name="Sun H."/>
            <person name="Tritt A."/>
            <person name="Yoshinaga Y."/>
            <person name="Zwiers L.-H."/>
            <person name="Turgeon B."/>
            <person name="Goodwin S."/>
            <person name="Spatafora J."/>
            <person name="Crous P."/>
            <person name="Grigoriev I."/>
        </authorList>
    </citation>
    <scope>NUCLEOTIDE SEQUENCE</scope>
    <source>
        <strain evidence="8">ATCC 74209</strain>
    </source>
</reference>
<keyword evidence="4 6" id="KW-0472">Membrane</keyword>
<evidence type="ECO:0000256" key="2">
    <source>
        <dbReference type="ARBA" id="ARBA00022692"/>
    </source>
</evidence>
<evidence type="ECO:0000313" key="8">
    <source>
        <dbReference type="EMBL" id="KAF2201916.1"/>
    </source>
</evidence>
<dbReference type="PANTHER" id="PTHR33048:SF146">
    <property type="entry name" value="INTEGRAL MEMBRANE PROTEIN"/>
    <property type="match status" value="1"/>
</dbReference>
<proteinExistence type="inferred from homology"/>
<dbReference type="PANTHER" id="PTHR33048">
    <property type="entry name" value="PTH11-LIKE INTEGRAL MEMBRANE PROTEIN (AFU_ORTHOLOGUE AFUA_5G11245)"/>
    <property type="match status" value="1"/>
</dbReference>
<feature type="transmembrane region" description="Helical" evidence="6">
    <location>
        <begin position="178"/>
        <end position="199"/>
    </location>
</feature>
<comment type="subcellular location">
    <subcellularLocation>
        <location evidence="1">Membrane</location>
        <topology evidence="1">Multi-pass membrane protein</topology>
    </subcellularLocation>
</comment>
<feature type="domain" description="Rhodopsin" evidence="7">
    <location>
        <begin position="27"/>
        <end position="272"/>
    </location>
</feature>
<feature type="transmembrane region" description="Helical" evidence="6">
    <location>
        <begin position="129"/>
        <end position="150"/>
    </location>
</feature>